<protein>
    <recommendedName>
        <fullName evidence="3">proton-translocating NAD(P)(+) transhydrogenase</fullName>
        <ecNumber evidence="3">7.1.1.1</ecNumber>
    </recommendedName>
</protein>
<dbReference type="AlphaFoldDB" id="A0A831PRE5"/>
<keyword evidence="5" id="KW-0997">Cell inner membrane</keyword>
<evidence type="ECO:0000256" key="12">
    <source>
        <dbReference type="ARBA" id="ARBA00048202"/>
    </source>
</evidence>
<keyword evidence="9 13" id="KW-1133">Transmembrane helix</keyword>
<gene>
    <name evidence="15" type="ORF">ENN90_09875</name>
</gene>
<evidence type="ECO:0000259" key="14">
    <source>
        <dbReference type="Pfam" id="PF12769"/>
    </source>
</evidence>
<evidence type="ECO:0000256" key="1">
    <source>
        <dbReference type="ARBA" id="ARBA00003943"/>
    </source>
</evidence>
<keyword evidence="6 13" id="KW-0812">Transmembrane</keyword>
<evidence type="ECO:0000256" key="10">
    <source>
        <dbReference type="ARBA" id="ARBA00023027"/>
    </source>
</evidence>
<feature type="domain" description="NAD(P) transhydrogenase alpha subunit C-terminal" evidence="14">
    <location>
        <begin position="7"/>
        <end position="94"/>
    </location>
</feature>
<keyword evidence="8" id="KW-1278">Translocase</keyword>
<dbReference type="EMBL" id="DSDK01000529">
    <property type="protein sequence ID" value="HDR51906.1"/>
    <property type="molecule type" value="Genomic_DNA"/>
</dbReference>
<proteinExistence type="predicted"/>
<evidence type="ECO:0000256" key="8">
    <source>
        <dbReference type="ARBA" id="ARBA00022967"/>
    </source>
</evidence>
<evidence type="ECO:0000256" key="6">
    <source>
        <dbReference type="ARBA" id="ARBA00022692"/>
    </source>
</evidence>
<dbReference type="PANTHER" id="PTHR10160">
    <property type="entry name" value="NAD(P) TRANSHYDROGENASE"/>
    <property type="match status" value="1"/>
</dbReference>
<evidence type="ECO:0000313" key="15">
    <source>
        <dbReference type="EMBL" id="HDR51906.1"/>
    </source>
</evidence>
<keyword evidence="10" id="KW-0520">NAD</keyword>
<organism evidence="15">
    <name type="scientific">Mariniphaga anaerophila</name>
    <dbReference type="NCBI Taxonomy" id="1484053"/>
    <lineage>
        <taxon>Bacteria</taxon>
        <taxon>Pseudomonadati</taxon>
        <taxon>Bacteroidota</taxon>
        <taxon>Bacteroidia</taxon>
        <taxon>Marinilabiliales</taxon>
        <taxon>Prolixibacteraceae</taxon>
        <taxon>Mariniphaga</taxon>
    </lineage>
</organism>
<dbReference type="GO" id="GO:0006740">
    <property type="term" value="P:NADPH regeneration"/>
    <property type="evidence" value="ECO:0007669"/>
    <property type="project" value="TreeGrafter"/>
</dbReference>
<keyword evidence="11 13" id="KW-0472">Membrane</keyword>
<comment type="subcellular location">
    <subcellularLocation>
        <location evidence="2">Cell inner membrane</location>
        <topology evidence="2">Multi-pass membrane protein</topology>
    </subcellularLocation>
</comment>
<dbReference type="Proteomes" id="UP000886047">
    <property type="component" value="Unassembled WGS sequence"/>
</dbReference>
<comment type="function">
    <text evidence="1">The transhydrogenation between NADH and NADP is coupled to respiration and ATP hydrolysis and functions as a proton pump across the membrane.</text>
</comment>
<dbReference type="GO" id="GO:0005886">
    <property type="term" value="C:plasma membrane"/>
    <property type="evidence" value="ECO:0007669"/>
    <property type="project" value="UniProtKB-SubCell"/>
</dbReference>
<keyword evidence="7" id="KW-0521">NADP</keyword>
<evidence type="ECO:0000256" key="5">
    <source>
        <dbReference type="ARBA" id="ARBA00022519"/>
    </source>
</evidence>
<keyword evidence="4" id="KW-1003">Cell membrane</keyword>
<sequence>MIQYILIGVFIVATVVGYLLINNVPSRLHTPLMSGMNALSGVTILGALLATATALSSSNPVTGYIFGSLAIILAMINVAGGFAVTNRMLKMFGKKKEENNDKQ</sequence>
<feature type="transmembrane region" description="Helical" evidence="13">
    <location>
        <begin position="61"/>
        <end position="85"/>
    </location>
</feature>
<reference evidence="15" key="1">
    <citation type="journal article" date="2020" name="mSystems">
        <title>Genome- and Community-Level Interaction Insights into Carbon Utilization and Element Cycling Functions of Hydrothermarchaeota in Hydrothermal Sediment.</title>
        <authorList>
            <person name="Zhou Z."/>
            <person name="Liu Y."/>
            <person name="Xu W."/>
            <person name="Pan J."/>
            <person name="Luo Z.H."/>
            <person name="Li M."/>
        </authorList>
    </citation>
    <scope>NUCLEOTIDE SEQUENCE [LARGE SCALE GENOMIC DNA]</scope>
    <source>
        <strain evidence="15">SpSt-1217</strain>
    </source>
</reference>
<name>A0A831PRE5_9BACT</name>
<accession>A0A831PRE5</accession>
<comment type="caution">
    <text evidence="15">The sequence shown here is derived from an EMBL/GenBank/DDBJ whole genome shotgun (WGS) entry which is preliminary data.</text>
</comment>
<evidence type="ECO:0000256" key="3">
    <source>
        <dbReference type="ARBA" id="ARBA00012943"/>
    </source>
</evidence>
<evidence type="ECO:0000256" key="2">
    <source>
        <dbReference type="ARBA" id="ARBA00004429"/>
    </source>
</evidence>
<dbReference type="GO" id="GO:0050661">
    <property type="term" value="F:NADP binding"/>
    <property type="evidence" value="ECO:0007669"/>
    <property type="project" value="TreeGrafter"/>
</dbReference>
<feature type="transmembrane region" description="Helical" evidence="13">
    <location>
        <begin position="6"/>
        <end position="24"/>
    </location>
</feature>
<feature type="transmembrane region" description="Helical" evidence="13">
    <location>
        <begin position="36"/>
        <end position="55"/>
    </location>
</feature>
<dbReference type="PANTHER" id="PTHR10160:SF19">
    <property type="entry name" value="PROTON-TRANSLOCATING NAD(P)(+) TRANSHYDROGENASE"/>
    <property type="match status" value="1"/>
</dbReference>
<evidence type="ECO:0000256" key="13">
    <source>
        <dbReference type="SAM" id="Phobius"/>
    </source>
</evidence>
<comment type="catalytic activity">
    <reaction evidence="12">
        <text>NAD(+) + NADPH + H(+)(in) = NADH + NADP(+) + H(+)(out)</text>
        <dbReference type="Rhea" id="RHEA:47992"/>
        <dbReference type="ChEBI" id="CHEBI:15378"/>
        <dbReference type="ChEBI" id="CHEBI:57540"/>
        <dbReference type="ChEBI" id="CHEBI:57783"/>
        <dbReference type="ChEBI" id="CHEBI:57945"/>
        <dbReference type="ChEBI" id="CHEBI:58349"/>
        <dbReference type="EC" id="7.1.1.1"/>
    </reaction>
</comment>
<evidence type="ECO:0000256" key="4">
    <source>
        <dbReference type="ARBA" id="ARBA00022475"/>
    </source>
</evidence>
<dbReference type="EC" id="7.1.1.1" evidence="3"/>
<dbReference type="InterPro" id="IPR024605">
    <property type="entry name" value="NADP_transhyd_a_C"/>
</dbReference>
<evidence type="ECO:0000256" key="11">
    <source>
        <dbReference type="ARBA" id="ARBA00023136"/>
    </source>
</evidence>
<evidence type="ECO:0000256" key="9">
    <source>
        <dbReference type="ARBA" id="ARBA00022989"/>
    </source>
</evidence>
<dbReference type="GO" id="GO:0008750">
    <property type="term" value="F:proton-translocating NAD(P)+ transhydrogenase activity"/>
    <property type="evidence" value="ECO:0007669"/>
    <property type="project" value="UniProtKB-EC"/>
</dbReference>
<dbReference type="Pfam" id="PF12769">
    <property type="entry name" value="PNTB_4TM"/>
    <property type="match status" value="1"/>
</dbReference>
<evidence type="ECO:0000256" key="7">
    <source>
        <dbReference type="ARBA" id="ARBA00022857"/>
    </source>
</evidence>